<gene>
    <name evidence="3" type="ORF">CBR_g23452</name>
</gene>
<dbReference type="EMBL" id="BFEA01000260">
    <property type="protein sequence ID" value="GBG77126.1"/>
    <property type="molecule type" value="Genomic_DNA"/>
</dbReference>
<comment type="caution">
    <text evidence="3">The sequence shown here is derived from an EMBL/GenBank/DDBJ whole genome shotgun (WGS) entry which is preliminary data.</text>
</comment>
<dbReference type="Proteomes" id="UP000265515">
    <property type="component" value="Unassembled WGS sequence"/>
</dbReference>
<dbReference type="AlphaFoldDB" id="A0A388L494"/>
<dbReference type="Gene3D" id="1.10.10.60">
    <property type="entry name" value="Homeodomain-like"/>
    <property type="match status" value="1"/>
</dbReference>
<evidence type="ECO:0000259" key="2">
    <source>
        <dbReference type="PROSITE" id="PS50090"/>
    </source>
</evidence>
<organism evidence="3 4">
    <name type="scientific">Chara braunii</name>
    <name type="common">Braun's stonewort</name>
    <dbReference type="NCBI Taxonomy" id="69332"/>
    <lineage>
        <taxon>Eukaryota</taxon>
        <taxon>Viridiplantae</taxon>
        <taxon>Streptophyta</taxon>
        <taxon>Charophyceae</taxon>
        <taxon>Charales</taxon>
        <taxon>Characeae</taxon>
        <taxon>Chara</taxon>
    </lineage>
</organism>
<feature type="compositionally biased region" description="Basic residues" evidence="1">
    <location>
        <begin position="283"/>
        <end position="293"/>
    </location>
</feature>
<protein>
    <recommendedName>
        <fullName evidence="2">Myb-like domain-containing protein</fullName>
    </recommendedName>
</protein>
<feature type="region of interest" description="Disordered" evidence="1">
    <location>
        <begin position="328"/>
        <end position="354"/>
    </location>
</feature>
<feature type="region of interest" description="Disordered" evidence="1">
    <location>
        <begin position="274"/>
        <end position="316"/>
    </location>
</feature>
<evidence type="ECO:0000313" key="3">
    <source>
        <dbReference type="EMBL" id="GBG77126.1"/>
    </source>
</evidence>
<feature type="domain" description="Myb-like" evidence="2">
    <location>
        <begin position="419"/>
        <end position="483"/>
    </location>
</feature>
<evidence type="ECO:0000256" key="1">
    <source>
        <dbReference type="SAM" id="MobiDB-lite"/>
    </source>
</evidence>
<evidence type="ECO:0000313" key="4">
    <source>
        <dbReference type="Proteomes" id="UP000265515"/>
    </source>
</evidence>
<reference evidence="3 4" key="1">
    <citation type="journal article" date="2018" name="Cell">
        <title>The Chara Genome: Secondary Complexity and Implications for Plant Terrestrialization.</title>
        <authorList>
            <person name="Nishiyama T."/>
            <person name="Sakayama H."/>
            <person name="Vries J.D."/>
            <person name="Buschmann H."/>
            <person name="Saint-Marcoux D."/>
            <person name="Ullrich K.K."/>
            <person name="Haas F.B."/>
            <person name="Vanderstraeten L."/>
            <person name="Becker D."/>
            <person name="Lang D."/>
            <person name="Vosolsobe S."/>
            <person name="Rombauts S."/>
            <person name="Wilhelmsson P.K.I."/>
            <person name="Janitza P."/>
            <person name="Kern R."/>
            <person name="Heyl A."/>
            <person name="Rumpler F."/>
            <person name="Villalobos L.I.A.C."/>
            <person name="Clay J.M."/>
            <person name="Skokan R."/>
            <person name="Toyoda A."/>
            <person name="Suzuki Y."/>
            <person name="Kagoshima H."/>
            <person name="Schijlen E."/>
            <person name="Tajeshwar N."/>
            <person name="Catarino B."/>
            <person name="Hetherington A.J."/>
            <person name="Saltykova A."/>
            <person name="Bonnot C."/>
            <person name="Breuninger H."/>
            <person name="Symeonidi A."/>
            <person name="Radhakrishnan G.V."/>
            <person name="Van Nieuwerburgh F."/>
            <person name="Deforce D."/>
            <person name="Chang C."/>
            <person name="Karol K.G."/>
            <person name="Hedrich R."/>
            <person name="Ulvskov P."/>
            <person name="Glockner G."/>
            <person name="Delwiche C.F."/>
            <person name="Petrasek J."/>
            <person name="Van de Peer Y."/>
            <person name="Friml J."/>
            <person name="Beilby M."/>
            <person name="Dolan L."/>
            <person name="Kohara Y."/>
            <person name="Sugano S."/>
            <person name="Fujiyama A."/>
            <person name="Delaux P.-M."/>
            <person name="Quint M."/>
            <person name="TheiBen G."/>
            <person name="Hagemann M."/>
            <person name="Harholt J."/>
            <person name="Dunand C."/>
            <person name="Zachgo S."/>
            <person name="Langdale J."/>
            <person name="Maumus F."/>
            <person name="Straeten D.V.D."/>
            <person name="Gould S.B."/>
            <person name="Rensing S.A."/>
        </authorList>
    </citation>
    <scope>NUCLEOTIDE SEQUENCE [LARGE SCALE GENOMIC DNA]</scope>
    <source>
        <strain evidence="3 4">S276</strain>
    </source>
</reference>
<feature type="compositionally biased region" description="Polar residues" evidence="1">
    <location>
        <begin position="294"/>
        <end position="312"/>
    </location>
</feature>
<accession>A0A388L494</accession>
<sequence>MRHCGSMFMASELRTRASGRFTAPLMANDISVLVCTSQFIMQGKDMEFATVERTATAQSPSERACGVYENLAVDIPVSSAMHFSDVVGKVMCTVGSEGTMSQCLAMDAHAGGGLHTSVTSVTTQDNSHTAVVVDGSRCIEADGVGCAHSEMRVKRAHSFSQRMIAVHGSSRMASTVGHGVEISMQSKTVHTYDDFQSAMIGCLPINVCRDGGVHSTRGAQTLVADCQSPTSVYGSLIVDGRGVGFGPAADKMDIHHLRDMLLWRRAVAACDGGNAGRSQGVAGHKRATTKGSRRGSSGRTATDPIGSTTAPKSNALHMNKGSKRACIADLNGPPTSMPSQSDNGVSASDENGAPGNVAGSSGVVGLDEIGSQDECAVGVACVSGVRIPSAERIDGDVGVVACKKAARKKPVSNPGKTPNWGDDETMMLLSMRCEFKCGKGEDSKALGKACSIHNVWGFISARLIAAGFERTRDMCKNRWNFVYKNYKLIVDNDRRSGAQNPAILLDNITESHGNGEP</sequence>
<dbReference type="OrthoDB" id="691673at2759"/>
<feature type="compositionally biased region" description="Polar residues" evidence="1">
    <location>
        <begin position="333"/>
        <end position="349"/>
    </location>
</feature>
<dbReference type="Pfam" id="PF13837">
    <property type="entry name" value="Myb_DNA-bind_4"/>
    <property type="match status" value="1"/>
</dbReference>
<dbReference type="PROSITE" id="PS50090">
    <property type="entry name" value="MYB_LIKE"/>
    <property type="match status" value="1"/>
</dbReference>
<dbReference type="InterPro" id="IPR044822">
    <property type="entry name" value="Myb_DNA-bind_4"/>
</dbReference>
<proteinExistence type="predicted"/>
<name>A0A388L494_CHABU</name>
<dbReference type="InterPro" id="IPR001005">
    <property type="entry name" value="SANT/Myb"/>
</dbReference>
<keyword evidence="4" id="KW-1185">Reference proteome</keyword>
<dbReference type="Gramene" id="GBG77126">
    <property type="protein sequence ID" value="GBG77126"/>
    <property type="gene ID" value="CBR_g23452"/>
</dbReference>